<keyword evidence="2" id="KW-1185">Reference proteome</keyword>
<sequence>MASSSISTLQHVTKRKLKQLDGQREKYEANKRRILEQVSTISSARDKVGKLLDGFELHGIVPRQTELSITNLRHFLRQAKHDPSVSSTLLQDWQPRLTHELDVASNKFEYATLFGKLVTEWIHHPNPHTQSKTAQHVQMESETGMKGNLDPSGRRELHEQRAQWEDHAFRETKTDHERITNYLNDIFETALQARKFKSSPLQDLRDSMKRVMDFKSDLDITREGSSGATWASVFESRFTMNSLRTCICGVRKSDLFTGEKREMLEDLENRPAVLKELVDVLNLDLEELDTWEWDGPISLNMRRQLNGKYRVYMDEQIHQAILLHFVGKTWAVALRRAFVTFYRSGAWLQAPDRSMSKVARQRWEHFMGKHVIQASVREYRRQTYEEEYFMTMLPSNMIEDDRAYTAEDQDDMIGGEAPKSPVATKQSMLRLLTTELLLNTKVYGEFLVFQSDFKWFGPSLPHDTIFAVLEFLGIPEKWLRFFKKFLEVPVMFAQDGQNARMRVRKCGIPMSHILSDTLGESVLFCLDFAVNRRTKGANLHRFHDDLWFWGQEHTGIKAWEAIKEFTDVMGLELNDKKTGASLLVADGSGTRAPSPTLPEGKVSWGFLRLDTSSGRWNIDNAQVDEHVAELKRQLGACHSVMAWVQAWNSYADRFFKTNFAEPANCLGRQHNDMIIETFSHIQRSCFADSRAENVTEYLRSVLCERFGMDDTVPDGFFYFPLDLGGLELKNPFIHAFATYKQSFENPGDRVERALEEDHDLYDAAKESWDAGRTQRSESHNLAKQDTPPGTETKDEEPFMTFEEYIMYREETSAPLRAAYSDLLERPLEERVVTNAEMTKALELCGIGNMQASPYWLWVFSLYAGDMKQRFGGQGLQLGERDLLPLGVSCVQKVWCFKAHPTVGPKAAEVSRVKQTPRHVASQARTTLSLQLQSFTSTPLSHSGRSPVMSDPVTYNFYGTTIPVLRSISDSVISTIRQAKDEQSNGSLPTDQEILDSTFGDMLPFRMQPLLLAKFSLAALEFLKLAQADNLTLTPEFKSLDEIIDVFESLKKVYDSVDEKAFNDAAEKSCDISLGPGKPTLHMTGLADYFHGFVIPNSYFHLNAMYMLLRSAGFKLGKRFYVGAFMSQQQQKDWAALRG</sequence>
<organism evidence="1 2">
    <name type="scientific">Boeremia exigua</name>
    <dbReference type="NCBI Taxonomy" id="749465"/>
    <lineage>
        <taxon>Eukaryota</taxon>
        <taxon>Fungi</taxon>
        <taxon>Dikarya</taxon>
        <taxon>Ascomycota</taxon>
        <taxon>Pezizomycotina</taxon>
        <taxon>Dothideomycetes</taxon>
        <taxon>Pleosporomycetidae</taxon>
        <taxon>Pleosporales</taxon>
        <taxon>Pleosporineae</taxon>
        <taxon>Didymellaceae</taxon>
        <taxon>Boeremia</taxon>
    </lineage>
</organism>
<protein>
    <submittedName>
        <fullName evidence="1">Uncharacterized protein</fullName>
    </submittedName>
</protein>
<name>A0ACC2IGA1_9PLEO</name>
<comment type="caution">
    <text evidence="1">The sequence shown here is derived from an EMBL/GenBank/DDBJ whole genome shotgun (WGS) entry which is preliminary data.</text>
</comment>
<gene>
    <name evidence="1" type="ORF">OPT61_g3894</name>
</gene>
<dbReference type="Proteomes" id="UP001153331">
    <property type="component" value="Unassembled WGS sequence"/>
</dbReference>
<evidence type="ECO:0000313" key="2">
    <source>
        <dbReference type="Proteomes" id="UP001153331"/>
    </source>
</evidence>
<proteinExistence type="predicted"/>
<reference evidence="1" key="1">
    <citation type="submission" date="2022-11" db="EMBL/GenBank/DDBJ databases">
        <title>Genome Sequence of Boeremia exigua.</title>
        <authorList>
            <person name="Buettner E."/>
        </authorList>
    </citation>
    <scope>NUCLEOTIDE SEQUENCE</scope>
    <source>
        <strain evidence="1">CU02</strain>
    </source>
</reference>
<evidence type="ECO:0000313" key="1">
    <source>
        <dbReference type="EMBL" id="KAJ8114176.1"/>
    </source>
</evidence>
<accession>A0ACC2IGA1</accession>
<dbReference type="EMBL" id="JAPHNI010000209">
    <property type="protein sequence ID" value="KAJ8114176.1"/>
    <property type="molecule type" value="Genomic_DNA"/>
</dbReference>